<feature type="transmembrane region" description="Helical" evidence="9">
    <location>
        <begin position="77"/>
        <end position="96"/>
    </location>
</feature>
<keyword evidence="12" id="KW-1185">Reference proteome</keyword>
<dbReference type="InterPro" id="IPR020846">
    <property type="entry name" value="MFS_dom"/>
</dbReference>
<dbReference type="Gene3D" id="1.20.1720.10">
    <property type="entry name" value="Multidrug resistance protein D"/>
    <property type="match status" value="1"/>
</dbReference>
<dbReference type="InterPro" id="IPR004638">
    <property type="entry name" value="EmrB-like"/>
</dbReference>
<evidence type="ECO:0000256" key="3">
    <source>
        <dbReference type="ARBA" id="ARBA00022448"/>
    </source>
</evidence>
<name>A0ABT4TNI4_9ACTN</name>
<evidence type="ECO:0000256" key="9">
    <source>
        <dbReference type="SAM" id="Phobius"/>
    </source>
</evidence>
<sequence length="541" mass="56562">MRSIRGDPWAVLAALCLGFFMTLLDLTIVNIAIPDMIRRLGAAADEVLWVVNVYTLALAVLIITSGRLGDLYGQRRLFLVGVAAFTTASVLCGLAPGAGWLIAARAVQGIGAAVMMPQTMALLVRVFPPERRGTAMGVWGAVAGLATVAGPTLGGLLVTAFDWRFIFFVNIPFGALALVLGAVLIPPDPKPERRPRFDPAGVALATGALGLLAFALVEGERFGWGTVYGPISIPLLFALSAVLFAALLLQQRARQGRDPLVPFGLFGDRNFSLMSLNAALVSVAMIGHSLLFTIYLQSALGMTALAAGLTMAPMSVLSMVAAPVVGRWVDRLGGKYLLMGGFALFCVGLGWLLLGARPDSRWWEFALPLALMGLAVASVFGPMNSLAMYRVDPRMAGAASGVLNTLRQLGSVLGGAVVGALMQASLAANTVREARAAADALPPEDRDAFVTAVEPEHGAGVELGGPAPPTPPEGVSPAAADRLAELAGQVFSQAFTDTFREVGWVAVGAMAAGLVATAFSRNMRGPPERTPPARARRPSQD</sequence>
<feature type="transmembrane region" description="Helical" evidence="9">
    <location>
        <begin position="136"/>
        <end position="159"/>
    </location>
</feature>
<evidence type="ECO:0000313" key="12">
    <source>
        <dbReference type="Proteomes" id="UP001165685"/>
    </source>
</evidence>
<evidence type="ECO:0000256" key="7">
    <source>
        <dbReference type="ARBA" id="ARBA00023136"/>
    </source>
</evidence>
<proteinExistence type="inferred from homology"/>
<feature type="transmembrane region" description="Helical" evidence="9">
    <location>
        <begin position="366"/>
        <end position="389"/>
    </location>
</feature>
<dbReference type="InterPro" id="IPR011701">
    <property type="entry name" value="MFS"/>
</dbReference>
<evidence type="ECO:0000256" key="5">
    <source>
        <dbReference type="ARBA" id="ARBA00022692"/>
    </source>
</evidence>
<dbReference type="NCBIfam" id="TIGR00711">
    <property type="entry name" value="efflux_EmrB"/>
    <property type="match status" value="1"/>
</dbReference>
<dbReference type="CDD" id="cd17503">
    <property type="entry name" value="MFS_LmrB_MDR_like"/>
    <property type="match status" value="1"/>
</dbReference>
<comment type="similarity">
    <text evidence="2">Belongs to the major facilitator superfamily. EmrB family.</text>
</comment>
<gene>
    <name evidence="11" type="ORF">O4U47_17165</name>
</gene>
<evidence type="ECO:0000313" key="11">
    <source>
        <dbReference type="EMBL" id="MDA2806245.1"/>
    </source>
</evidence>
<feature type="transmembrane region" description="Helical" evidence="9">
    <location>
        <begin position="228"/>
        <end position="249"/>
    </location>
</feature>
<evidence type="ECO:0000256" key="4">
    <source>
        <dbReference type="ARBA" id="ARBA00022475"/>
    </source>
</evidence>
<reference evidence="11" key="1">
    <citation type="submission" date="2023-01" db="EMBL/GenBank/DDBJ databases">
        <title>Draft genome sequence of Nocardiopsis sp. LSu2-4 isolated from halophytes.</title>
        <authorList>
            <person name="Duangmal K."/>
            <person name="Chantavorakit T."/>
        </authorList>
    </citation>
    <scope>NUCLEOTIDE SEQUENCE</scope>
    <source>
        <strain evidence="11">LSu2-4</strain>
    </source>
</reference>
<evidence type="ECO:0000256" key="2">
    <source>
        <dbReference type="ARBA" id="ARBA00008537"/>
    </source>
</evidence>
<dbReference type="PANTHER" id="PTHR42718">
    <property type="entry name" value="MAJOR FACILITATOR SUPERFAMILY MULTIDRUG TRANSPORTER MFSC"/>
    <property type="match status" value="1"/>
</dbReference>
<keyword evidence="6 9" id="KW-1133">Transmembrane helix</keyword>
<dbReference type="SUPFAM" id="SSF103473">
    <property type="entry name" value="MFS general substrate transporter"/>
    <property type="match status" value="1"/>
</dbReference>
<feature type="transmembrane region" description="Helical" evidence="9">
    <location>
        <begin position="165"/>
        <end position="185"/>
    </location>
</feature>
<protein>
    <submittedName>
        <fullName evidence="11">DHA2 family efflux MFS transporter permease subunit</fullName>
    </submittedName>
</protein>
<feature type="transmembrane region" description="Helical" evidence="9">
    <location>
        <begin position="302"/>
        <end position="324"/>
    </location>
</feature>
<dbReference type="Pfam" id="PF07690">
    <property type="entry name" value="MFS_1"/>
    <property type="match status" value="1"/>
</dbReference>
<organism evidence="11 12">
    <name type="scientific">Nocardiopsis suaedae</name>
    <dbReference type="NCBI Taxonomy" id="3018444"/>
    <lineage>
        <taxon>Bacteria</taxon>
        <taxon>Bacillati</taxon>
        <taxon>Actinomycetota</taxon>
        <taxon>Actinomycetes</taxon>
        <taxon>Streptosporangiales</taxon>
        <taxon>Nocardiopsidaceae</taxon>
        <taxon>Nocardiopsis</taxon>
    </lineage>
</organism>
<evidence type="ECO:0000256" key="1">
    <source>
        <dbReference type="ARBA" id="ARBA00004651"/>
    </source>
</evidence>
<comment type="caution">
    <text evidence="11">The sequence shown here is derived from an EMBL/GenBank/DDBJ whole genome shotgun (WGS) entry which is preliminary data.</text>
</comment>
<evidence type="ECO:0000259" key="10">
    <source>
        <dbReference type="PROSITE" id="PS50850"/>
    </source>
</evidence>
<feature type="transmembrane region" description="Helical" evidence="9">
    <location>
        <begin position="270"/>
        <end position="296"/>
    </location>
</feature>
<dbReference type="Proteomes" id="UP001165685">
    <property type="component" value="Unassembled WGS sequence"/>
</dbReference>
<feature type="transmembrane region" description="Helical" evidence="9">
    <location>
        <begin position="102"/>
        <end position="124"/>
    </location>
</feature>
<comment type="subcellular location">
    <subcellularLocation>
        <location evidence="1">Cell membrane</location>
        <topology evidence="1">Multi-pass membrane protein</topology>
    </subcellularLocation>
</comment>
<feature type="transmembrane region" description="Helical" evidence="9">
    <location>
        <begin position="47"/>
        <end position="65"/>
    </location>
</feature>
<feature type="transmembrane region" description="Helical" evidence="9">
    <location>
        <begin position="336"/>
        <end position="354"/>
    </location>
</feature>
<dbReference type="PROSITE" id="PS50850">
    <property type="entry name" value="MFS"/>
    <property type="match status" value="1"/>
</dbReference>
<feature type="domain" description="Major facilitator superfamily (MFS) profile" evidence="10">
    <location>
        <begin position="11"/>
        <end position="525"/>
    </location>
</feature>
<keyword evidence="3" id="KW-0813">Transport</keyword>
<dbReference type="InterPro" id="IPR036259">
    <property type="entry name" value="MFS_trans_sf"/>
</dbReference>
<keyword evidence="4" id="KW-1003">Cell membrane</keyword>
<feature type="region of interest" description="Disordered" evidence="8">
    <location>
        <begin position="521"/>
        <end position="541"/>
    </location>
</feature>
<dbReference type="EMBL" id="JAQFWP010000032">
    <property type="protein sequence ID" value="MDA2806245.1"/>
    <property type="molecule type" value="Genomic_DNA"/>
</dbReference>
<keyword evidence="5 9" id="KW-0812">Transmembrane</keyword>
<feature type="transmembrane region" description="Helical" evidence="9">
    <location>
        <begin position="9"/>
        <end position="32"/>
    </location>
</feature>
<accession>A0ABT4TNI4</accession>
<evidence type="ECO:0000256" key="6">
    <source>
        <dbReference type="ARBA" id="ARBA00022989"/>
    </source>
</evidence>
<dbReference type="PRINTS" id="PR01036">
    <property type="entry name" value="TCRTETB"/>
</dbReference>
<evidence type="ECO:0000256" key="8">
    <source>
        <dbReference type="SAM" id="MobiDB-lite"/>
    </source>
</evidence>
<feature type="transmembrane region" description="Helical" evidence="9">
    <location>
        <begin position="502"/>
        <end position="519"/>
    </location>
</feature>
<dbReference type="Gene3D" id="1.20.1250.20">
    <property type="entry name" value="MFS general substrate transporter like domains"/>
    <property type="match status" value="1"/>
</dbReference>
<feature type="transmembrane region" description="Helical" evidence="9">
    <location>
        <begin position="197"/>
        <end position="216"/>
    </location>
</feature>
<dbReference type="PANTHER" id="PTHR42718:SF9">
    <property type="entry name" value="MAJOR FACILITATOR SUPERFAMILY MULTIDRUG TRANSPORTER MFSC"/>
    <property type="match status" value="1"/>
</dbReference>
<keyword evidence="7 9" id="KW-0472">Membrane</keyword>
<dbReference type="RefSeq" id="WP_270678889.1">
    <property type="nucleotide sequence ID" value="NZ_JAQFWP010000032.1"/>
</dbReference>